<comment type="similarity">
    <text evidence="2">Belongs to the membrane fusion protein (MFP) (TC 8.A.1) family.</text>
</comment>
<dbReference type="InterPro" id="IPR058625">
    <property type="entry name" value="MdtA-like_BSH"/>
</dbReference>
<feature type="domain" description="Multidrug resistance protein MdtA-like C-terminal permuted SH3" evidence="6">
    <location>
        <begin position="311"/>
        <end position="371"/>
    </location>
</feature>
<dbReference type="Pfam" id="PF25917">
    <property type="entry name" value="BSH_RND"/>
    <property type="match status" value="1"/>
</dbReference>
<gene>
    <name evidence="7" type="ORF">EDB95_5031</name>
</gene>
<dbReference type="OrthoDB" id="9801814at2"/>
<evidence type="ECO:0000259" key="4">
    <source>
        <dbReference type="Pfam" id="PF25917"/>
    </source>
</evidence>
<dbReference type="Pfam" id="PF25967">
    <property type="entry name" value="RND-MFP_C"/>
    <property type="match status" value="1"/>
</dbReference>
<dbReference type="NCBIfam" id="TIGR01730">
    <property type="entry name" value="RND_mfp"/>
    <property type="match status" value="1"/>
</dbReference>
<dbReference type="Gene3D" id="2.40.50.100">
    <property type="match status" value="1"/>
</dbReference>
<dbReference type="Gene3D" id="1.10.287.470">
    <property type="entry name" value="Helix hairpin bin"/>
    <property type="match status" value="1"/>
</dbReference>
<keyword evidence="8" id="KW-1185">Reference proteome</keyword>
<dbReference type="Gene3D" id="2.40.420.20">
    <property type="match status" value="1"/>
</dbReference>
<accession>A0A4R8DJ29</accession>
<dbReference type="InterPro" id="IPR058627">
    <property type="entry name" value="MdtA-like_C"/>
</dbReference>
<evidence type="ECO:0000313" key="8">
    <source>
        <dbReference type="Proteomes" id="UP000294498"/>
    </source>
</evidence>
<dbReference type="SUPFAM" id="SSF111369">
    <property type="entry name" value="HlyD-like secretion proteins"/>
    <property type="match status" value="1"/>
</dbReference>
<dbReference type="Proteomes" id="UP000294498">
    <property type="component" value="Unassembled WGS sequence"/>
</dbReference>
<evidence type="ECO:0000256" key="1">
    <source>
        <dbReference type="ARBA" id="ARBA00004196"/>
    </source>
</evidence>
<evidence type="ECO:0000313" key="7">
    <source>
        <dbReference type="EMBL" id="TDW97186.1"/>
    </source>
</evidence>
<evidence type="ECO:0000259" key="3">
    <source>
        <dbReference type="Pfam" id="PF25876"/>
    </source>
</evidence>
<protein>
    <submittedName>
        <fullName evidence="7">Membrane fusion protein (Multidrug efflux system)</fullName>
    </submittedName>
</protein>
<feature type="domain" description="Multidrug resistance protein MdtA-like beta-barrel" evidence="5">
    <location>
        <begin position="239"/>
        <end position="305"/>
    </location>
</feature>
<dbReference type="GO" id="GO:0005886">
    <property type="term" value="C:plasma membrane"/>
    <property type="evidence" value="ECO:0007669"/>
    <property type="project" value="TreeGrafter"/>
</dbReference>
<name>A0A4R8DJ29_9BACT</name>
<feature type="domain" description="Multidrug resistance protein MdtA-like alpha-helical hairpin" evidence="3">
    <location>
        <begin position="113"/>
        <end position="180"/>
    </location>
</feature>
<dbReference type="PROSITE" id="PS51257">
    <property type="entry name" value="PROKAR_LIPOPROTEIN"/>
    <property type="match status" value="1"/>
</dbReference>
<proteinExistence type="inferred from homology"/>
<comment type="subcellular location">
    <subcellularLocation>
        <location evidence="1">Cell envelope</location>
    </subcellularLocation>
</comment>
<evidence type="ECO:0000259" key="6">
    <source>
        <dbReference type="Pfam" id="PF25967"/>
    </source>
</evidence>
<feature type="domain" description="Multidrug resistance protein MdtA-like barrel-sandwich hybrid" evidence="4">
    <location>
        <begin position="72"/>
        <end position="209"/>
    </location>
</feature>
<dbReference type="GO" id="GO:0046677">
    <property type="term" value="P:response to antibiotic"/>
    <property type="evidence" value="ECO:0007669"/>
    <property type="project" value="TreeGrafter"/>
</dbReference>
<evidence type="ECO:0000256" key="2">
    <source>
        <dbReference type="ARBA" id="ARBA00009477"/>
    </source>
</evidence>
<organism evidence="7 8">
    <name type="scientific">Dinghuibacter silviterrae</name>
    <dbReference type="NCBI Taxonomy" id="1539049"/>
    <lineage>
        <taxon>Bacteria</taxon>
        <taxon>Pseudomonadati</taxon>
        <taxon>Bacteroidota</taxon>
        <taxon>Chitinophagia</taxon>
        <taxon>Chitinophagales</taxon>
        <taxon>Chitinophagaceae</taxon>
        <taxon>Dinghuibacter</taxon>
    </lineage>
</organism>
<comment type="caution">
    <text evidence="7">The sequence shown here is derived from an EMBL/GenBank/DDBJ whole genome shotgun (WGS) entry which is preliminary data.</text>
</comment>
<dbReference type="AlphaFoldDB" id="A0A4R8DJ29"/>
<dbReference type="EMBL" id="SODV01000002">
    <property type="protein sequence ID" value="TDW97186.1"/>
    <property type="molecule type" value="Genomic_DNA"/>
</dbReference>
<dbReference type="Pfam" id="PF25944">
    <property type="entry name" value="Beta-barrel_RND"/>
    <property type="match status" value="1"/>
</dbReference>
<dbReference type="InterPro" id="IPR006143">
    <property type="entry name" value="RND_pump_MFP"/>
</dbReference>
<reference evidence="7 8" key="1">
    <citation type="submission" date="2019-03" db="EMBL/GenBank/DDBJ databases">
        <title>Genomic Encyclopedia of Type Strains, Phase IV (KMG-IV): sequencing the most valuable type-strain genomes for metagenomic binning, comparative biology and taxonomic classification.</title>
        <authorList>
            <person name="Goeker M."/>
        </authorList>
    </citation>
    <scope>NUCLEOTIDE SEQUENCE [LARGE SCALE GENOMIC DNA]</scope>
    <source>
        <strain evidence="7 8">DSM 100059</strain>
    </source>
</reference>
<dbReference type="PANTHER" id="PTHR30158:SF23">
    <property type="entry name" value="MULTIDRUG RESISTANCE PROTEIN MEXA"/>
    <property type="match status" value="1"/>
</dbReference>
<dbReference type="InterPro" id="IPR058626">
    <property type="entry name" value="MdtA-like_b-barrel"/>
</dbReference>
<dbReference type="GO" id="GO:0022857">
    <property type="term" value="F:transmembrane transporter activity"/>
    <property type="evidence" value="ECO:0007669"/>
    <property type="project" value="InterPro"/>
</dbReference>
<dbReference type="Gene3D" id="2.40.30.170">
    <property type="match status" value="1"/>
</dbReference>
<sequence>MNKKNSILTVVSDMKRIIIIPLFLFNFLYSCQNGQPPNSGAAPERYSVLLLATASVSTHKDYPATIQGRQDIEIRPMITGYLATINVSEGAKVNKDQLLFTIKNPQYEQEVRSSEAAVQTADADLATAKMSYAKVKPLVDKQIVSKYELESADYTLRTKEAALAEAKASLENARTNLSYTIIRSPHEGVIGTIPYKIGSLIGSTSSSALTMLSDIRQVYAYFTMDEKTTLGLLKDARAEDLQRALDRFPAVTLVLADGSLYALQGRLKTASGLISSGMGSFTIKAVFDNPQGLLRSGATGFVRIPLHLDSALLVPQSATFEQQDKRLVYVVQPDNRVHAVAITATPTDDGKSFIVSDGLKSGERIVLNGLTTLRDSLLIQPVQ</sequence>
<dbReference type="PANTHER" id="PTHR30158">
    <property type="entry name" value="ACRA/E-RELATED COMPONENT OF DRUG EFFLUX TRANSPORTER"/>
    <property type="match status" value="1"/>
</dbReference>
<dbReference type="InterPro" id="IPR058624">
    <property type="entry name" value="MdtA-like_HH"/>
</dbReference>
<dbReference type="Pfam" id="PF25876">
    <property type="entry name" value="HH_MFP_RND"/>
    <property type="match status" value="1"/>
</dbReference>
<evidence type="ECO:0000259" key="5">
    <source>
        <dbReference type="Pfam" id="PF25944"/>
    </source>
</evidence>